<dbReference type="GO" id="GO:0045892">
    <property type="term" value="P:negative regulation of DNA-templated transcription"/>
    <property type="evidence" value="ECO:0007669"/>
    <property type="project" value="TreeGrafter"/>
</dbReference>
<dbReference type="RefSeq" id="WP_102954263.1">
    <property type="nucleotide sequence ID" value="NZ_JAPWHJ010000001.1"/>
</dbReference>
<dbReference type="GO" id="GO:0003677">
    <property type="term" value="F:DNA binding"/>
    <property type="evidence" value="ECO:0007669"/>
    <property type="project" value="UniProtKB-KW"/>
</dbReference>
<gene>
    <name evidence="6" type="ORF">C1N32_02015</name>
    <name evidence="5" type="ORF">C1O25_19790</name>
    <name evidence="7" type="ORF">DET48_1076</name>
</gene>
<feature type="domain" description="HTH gntR-type" evidence="4">
    <location>
        <begin position="1"/>
        <end position="68"/>
    </location>
</feature>
<evidence type="ECO:0000256" key="3">
    <source>
        <dbReference type="ARBA" id="ARBA00023163"/>
    </source>
</evidence>
<dbReference type="PROSITE" id="PS50949">
    <property type="entry name" value="HTH_GNTR"/>
    <property type="match status" value="1"/>
</dbReference>
<dbReference type="SMART" id="SM00866">
    <property type="entry name" value="UTRA"/>
    <property type="match status" value="1"/>
</dbReference>
<evidence type="ECO:0000313" key="10">
    <source>
        <dbReference type="Proteomes" id="UP000248729"/>
    </source>
</evidence>
<evidence type="ECO:0000313" key="8">
    <source>
        <dbReference type="Proteomes" id="UP000236449"/>
    </source>
</evidence>
<name>A0A2J8I8L6_VIBDI</name>
<dbReference type="InterPro" id="IPR028978">
    <property type="entry name" value="Chorismate_lyase_/UTRA_dom_sf"/>
</dbReference>
<dbReference type="InterPro" id="IPR036388">
    <property type="entry name" value="WH-like_DNA-bd_sf"/>
</dbReference>
<dbReference type="Proteomes" id="UP000248729">
    <property type="component" value="Unassembled WGS sequence"/>
</dbReference>
<dbReference type="Gene3D" id="3.40.1410.10">
    <property type="entry name" value="Chorismate lyase-like"/>
    <property type="match status" value="1"/>
</dbReference>
<proteinExistence type="predicted"/>
<evidence type="ECO:0000256" key="1">
    <source>
        <dbReference type="ARBA" id="ARBA00023015"/>
    </source>
</evidence>
<protein>
    <submittedName>
        <fullName evidence="7">GntR family glv operon transcriptional regulator</fullName>
    </submittedName>
    <submittedName>
        <fullName evidence="6">GntR family transcriptional regulator</fullName>
    </submittedName>
</protein>
<dbReference type="PRINTS" id="PR00035">
    <property type="entry name" value="HTHGNTR"/>
</dbReference>
<dbReference type="InterPro" id="IPR011663">
    <property type="entry name" value="UTRA"/>
</dbReference>
<dbReference type="SMART" id="SM00345">
    <property type="entry name" value="HTH_GNTR"/>
    <property type="match status" value="1"/>
</dbReference>
<evidence type="ECO:0000259" key="4">
    <source>
        <dbReference type="PROSITE" id="PS50949"/>
    </source>
</evidence>
<keyword evidence="3" id="KW-0804">Transcription</keyword>
<dbReference type="EMBL" id="POSK01000001">
    <property type="protein sequence ID" value="PNI06804.1"/>
    <property type="molecule type" value="Genomic_DNA"/>
</dbReference>
<reference evidence="7 10" key="2">
    <citation type="submission" date="2018-06" db="EMBL/GenBank/DDBJ databases">
        <title>Freshwater and sediment microbial communities from various areas in North America, analyzing microbe dynamics in response to fracking.</title>
        <authorList>
            <person name="Lamendella R."/>
        </authorList>
    </citation>
    <scope>NUCLEOTIDE SEQUENCE [LARGE SCALE GENOMIC DNA]</scope>
    <source>
        <strain evidence="7 10">99A</strain>
    </source>
</reference>
<evidence type="ECO:0000313" key="5">
    <source>
        <dbReference type="EMBL" id="PNH97855.1"/>
    </source>
</evidence>
<keyword evidence="2" id="KW-0238">DNA-binding</keyword>
<sequence>MIYIFLANQIRNRINSEEFQLNQPLPSEKKLAEEYGVARMTVRRAIDTLVDEGMLERKHGSGCYIIDKDVTFENKGLNSLTEQITKTTKKLTSKVIGFSVIPCPSSVARRLKINPGESIYYIIRIRYVDKHPVHYEESFLPVKLYPTLSVSHMENSKFQYIEEEMGLVIEGNYFTFTPYQVPEAIATHMEIAPGTLAMQVTSISQSRNGKVLDYSITTENTHYHQTTYYFRRHRAS</sequence>
<dbReference type="Pfam" id="PF07702">
    <property type="entry name" value="UTRA"/>
    <property type="match status" value="1"/>
</dbReference>
<evidence type="ECO:0000313" key="6">
    <source>
        <dbReference type="EMBL" id="PNI06804.1"/>
    </source>
</evidence>
<organism evidence="6 8">
    <name type="scientific">Vibrio diazotrophicus</name>
    <dbReference type="NCBI Taxonomy" id="685"/>
    <lineage>
        <taxon>Bacteria</taxon>
        <taxon>Pseudomonadati</taxon>
        <taxon>Pseudomonadota</taxon>
        <taxon>Gammaproteobacteria</taxon>
        <taxon>Vibrionales</taxon>
        <taxon>Vibrionaceae</taxon>
        <taxon>Vibrio</taxon>
    </lineage>
</organism>
<evidence type="ECO:0000313" key="7">
    <source>
        <dbReference type="EMBL" id="RAS65294.1"/>
    </source>
</evidence>
<dbReference type="SUPFAM" id="SSF64288">
    <property type="entry name" value="Chorismate lyase-like"/>
    <property type="match status" value="1"/>
</dbReference>
<keyword evidence="9" id="KW-1185">Reference proteome</keyword>
<evidence type="ECO:0000256" key="2">
    <source>
        <dbReference type="ARBA" id="ARBA00023125"/>
    </source>
</evidence>
<accession>A0A2J8I8L6</accession>
<dbReference type="AlphaFoldDB" id="A0A2J8I8L6"/>
<dbReference type="PANTHER" id="PTHR44846:SF1">
    <property type="entry name" value="MANNOSYL-D-GLYCERATE TRANSPORT_METABOLISM SYSTEM REPRESSOR MNGR-RELATED"/>
    <property type="match status" value="1"/>
</dbReference>
<dbReference type="CDD" id="cd07377">
    <property type="entry name" value="WHTH_GntR"/>
    <property type="match status" value="1"/>
</dbReference>
<dbReference type="InterPro" id="IPR050679">
    <property type="entry name" value="Bact_HTH_transcr_reg"/>
</dbReference>
<dbReference type="EMBL" id="QLTR01000007">
    <property type="protein sequence ID" value="RAS65294.1"/>
    <property type="molecule type" value="Genomic_DNA"/>
</dbReference>
<dbReference type="InterPro" id="IPR000524">
    <property type="entry name" value="Tscrpt_reg_HTH_GntR"/>
</dbReference>
<dbReference type="Gene3D" id="1.10.10.10">
    <property type="entry name" value="Winged helix-like DNA-binding domain superfamily/Winged helix DNA-binding domain"/>
    <property type="match status" value="1"/>
</dbReference>
<dbReference type="SUPFAM" id="SSF46785">
    <property type="entry name" value="Winged helix' DNA-binding domain"/>
    <property type="match status" value="1"/>
</dbReference>
<dbReference type="Proteomes" id="UP000236449">
    <property type="component" value="Unassembled WGS sequence"/>
</dbReference>
<reference evidence="8 9" key="1">
    <citation type="submission" date="2018-01" db="EMBL/GenBank/DDBJ databases">
        <title>Draft genome sequences of six Vibrio diazotrophicus strains isolated from deep-sea sediments of the Baltic Sea.</title>
        <authorList>
            <person name="Castillo D."/>
            <person name="Vandieken V."/>
            <person name="Chiang O."/>
            <person name="Middelboe M."/>
        </authorList>
    </citation>
    <scope>NUCLEOTIDE SEQUENCE [LARGE SCALE GENOMIC DNA]</scope>
    <source>
        <strain evidence="6 8">60.27F</strain>
        <strain evidence="5 9">65.10M</strain>
    </source>
</reference>
<comment type="caution">
    <text evidence="6">The sequence shown here is derived from an EMBL/GenBank/DDBJ whole genome shotgun (WGS) entry which is preliminary data.</text>
</comment>
<dbReference type="Proteomes" id="UP000236547">
    <property type="component" value="Unassembled WGS sequence"/>
</dbReference>
<dbReference type="Pfam" id="PF00392">
    <property type="entry name" value="GntR"/>
    <property type="match status" value="1"/>
</dbReference>
<dbReference type="GO" id="GO:0003700">
    <property type="term" value="F:DNA-binding transcription factor activity"/>
    <property type="evidence" value="ECO:0007669"/>
    <property type="project" value="InterPro"/>
</dbReference>
<evidence type="ECO:0000313" key="9">
    <source>
        <dbReference type="Proteomes" id="UP000236547"/>
    </source>
</evidence>
<dbReference type="EMBL" id="POSM01000040">
    <property type="protein sequence ID" value="PNH97855.1"/>
    <property type="molecule type" value="Genomic_DNA"/>
</dbReference>
<dbReference type="PANTHER" id="PTHR44846">
    <property type="entry name" value="MANNOSYL-D-GLYCERATE TRANSPORT/METABOLISM SYSTEM REPRESSOR MNGR-RELATED"/>
    <property type="match status" value="1"/>
</dbReference>
<dbReference type="InterPro" id="IPR036390">
    <property type="entry name" value="WH_DNA-bd_sf"/>
</dbReference>
<keyword evidence="1" id="KW-0805">Transcription regulation</keyword>